<sequence>MDFKSHLENAWHLTLKYIVPLIFMTLAMAVVSFISLGILGPVTLAGYMQSILLMVRSGREPRLQDIFSEMRLFLPLLVFGIIVIIASIIGFSMFFLPGVVIVCGITFVCLYFMPLMTDRNYDITDAVKESFRVVTGPDMLDHAIVAILFIGISAIGSSVFVGWLFTQPLATIFLMRVYEEKVSQISPAPPRSEPPSDPPKPGTPPEEKASEPEEEITLKYKP</sequence>
<feature type="transmembrane region" description="Helical" evidence="2">
    <location>
        <begin position="72"/>
        <end position="89"/>
    </location>
</feature>
<keyword evidence="2" id="KW-1133">Transmembrane helix</keyword>
<proteinExistence type="predicted"/>
<gene>
    <name evidence="3" type="ORF">DENIS_0498</name>
</gene>
<evidence type="ECO:0000313" key="3">
    <source>
        <dbReference type="EMBL" id="GBC59559.1"/>
    </source>
</evidence>
<keyword evidence="2" id="KW-0812">Transmembrane</keyword>
<evidence type="ECO:0000313" key="4">
    <source>
        <dbReference type="Proteomes" id="UP000288096"/>
    </source>
</evidence>
<dbReference type="AlphaFoldDB" id="A0A401FRG7"/>
<feature type="compositionally biased region" description="Pro residues" evidence="1">
    <location>
        <begin position="187"/>
        <end position="204"/>
    </location>
</feature>
<keyword evidence="4" id="KW-1185">Reference proteome</keyword>
<dbReference type="EMBL" id="BEXT01000001">
    <property type="protein sequence ID" value="GBC59559.1"/>
    <property type="molecule type" value="Genomic_DNA"/>
</dbReference>
<feature type="transmembrane region" description="Helical" evidence="2">
    <location>
        <begin position="94"/>
        <end position="113"/>
    </location>
</feature>
<keyword evidence="2" id="KW-0472">Membrane</keyword>
<reference evidence="4" key="2">
    <citation type="submission" date="2019-01" db="EMBL/GenBank/DDBJ databases">
        <title>Genome sequence of Desulfonema ishimotonii strain Tokyo 01.</title>
        <authorList>
            <person name="Fukui M."/>
        </authorList>
    </citation>
    <scope>NUCLEOTIDE SEQUENCE [LARGE SCALE GENOMIC DNA]</scope>
    <source>
        <strain evidence="4">Tokyo 01</strain>
    </source>
</reference>
<feature type="region of interest" description="Disordered" evidence="1">
    <location>
        <begin position="184"/>
        <end position="222"/>
    </location>
</feature>
<accession>A0A401FRG7</accession>
<evidence type="ECO:0000256" key="2">
    <source>
        <dbReference type="SAM" id="Phobius"/>
    </source>
</evidence>
<evidence type="ECO:0000256" key="1">
    <source>
        <dbReference type="SAM" id="MobiDB-lite"/>
    </source>
</evidence>
<feature type="transmembrane region" description="Helical" evidence="2">
    <location>
        <begin position="21"/>
        <end position="52"/>
    </location>
</feature>
<name>A0A401FRG7_9BACT</name>
<comment type="caution">
    <text evidence="3">The sequence shown here is derived from an EMBL/GenBank/DDBJ whole genome shotgun (WGS) entry which is preliminary data.</text>
</comment>
<dbReference type="OrthoDB" id="5418304at2"/>
<dbReference type="RefSeq" id="WP_124327063.1">
    <property type="nucleotide sequence ID" value="NZ_BEXT01000001.1"/>
</dbReference>
<feature type="transmembrane region" description="Helical" evidence="2">
    <location>
        <begin position="143"/>
        <end position="166"/>
    </location>
</feature>
<dbReference type="Proteomes" id="UP000288096">
    <property type="component" value="Unassembled WGS sequence"/>
</dbReference>
<protein>
    <submittedName>
        <fullName evidence="3">Uncharacterized protein</fullName>
    </submittedName>
</protein>
<organism evidence="3 4">
    <name type="scientific">Desulfonema ishimotonii</name>
    <dbReference type="NCBI Taxonomy" id="45657"/>
    <lineage>
        <taxon>Bacteria</taxon>
        <taxon>Pseudomonadati</taxon>
        <taxon>Thermodesulfobacteriota</taxon>
        <taxon>Desulfobacteria</taxon>
        <taxon>Desulfobacterales</taxon>
        <taxon>Desulfococcaceae</taxon>
        <taxon>Desulfonema</taxon>
    </lineage>
</organism>
<reference evidence="4" key="1">
    <citation type="submission" date="2017-11" db="EMBL/GenBank/DDBJ databases">
        <authorList>
            <person name="Watanabe M."/>
            <person name="Kojima H."/>
        </authorList>
    </citation>
    <scope>NUCLEOTIDE SEQUENCE [LARGE SCALE GENOMIC DNA]</scope>
    <source>
        <strain evidence="4">Tokyo 01</strain>
    </source>
</reference>